<sequence>MISRDQKNLSDYIKEVHLTLRRRARQIGAENAWKEHIQSDDMLSKYADYMKKLSENYWSVNNKSEKGLIDSTFTSNLNFNNLSNCLNDVPFKMLDVGSCFNPFKQFNFLNVYPIDLYPATSDVKKCDFLQVTVKNLNSNEWSFKDNMSELPSNFFNVVVFSLFLEYLPSPKQRFIACLNAYKCLKENGLLLIVTPDSKHASANASLMKNWKISAACIGFNRIRLEKLKYLYCMAFRKSIFNKYPSLLYNIQTDCCKPEEMFIIPQDSVDYDLKSNPEIVFEKDESDVRCAFNELPF</sequence>
<evidence type="ECO:0000256" key="4">
    <source>
        <dbReference type="HAMAP-Rule" id="MF_03044"/>
    </source>
</evidence>
<keyword evidence="3 4" id="KW-0949">S-adenosyl-L-methionine</keyword>
<proteinExistence type="inferred from homology"/>
<name>E0VXJ1_PEDHC</name>
<evidence type="ECO:0000313" key="5">
    <source>
        <dbReference type="EMBL" id="EEB18097.1"/>
    </source>
</evidence>
<dbReference type="EMBL" id="DS235832">
    <property type="protein sequence ID" value="EEB18097.1"/>
    <property type="molecule type" value="Genomic_DNA"/>
</dbReference>
<dbReference type="CTD" id="8236357"/>
<dbReference type="OMA" id="LATTHWE"/>
<feature type="binding site" evidence="4">
    <location>
        <position position="115"/>
    </location>
    <ligand>
        <name>S-adenosyl-L-methionine</name>
        <dbReference type="ChEBI" id="CHEBI:59789"/>
    </ligand>
</feature>
<gene>
    <name evidence="6" type="primary">8236357</name>
    <name evidence="5" type="ORF">Phum_PHUM501040</name>
</gene>
<dbReference type="EnsemblMetazoa" id="PHUM501040-RA">
    <property type="protein sequence ID" value="PHUM501040-PA"/>
    <property type="gene ID" value="PHUM501040"/>
</dbReference>
<dbReference type="GO" id="GO:0032259">
    <property type="term" value="P:methylation"/>
    <property type="evidence" value="ECO:0007669"/>
    <property type="project" value="UniProtKB-KW"/>
</dbReference>
<dbReference type="GO" id="GO:0008168">
    <property type="term" value="F:methyltransferase activity"/>
    <property type="evidence" value="ECO:0007669"/>
    <property type="project" value="UniProtKB-UniRule"/>
</dbReference>
<accession>E0VXJ1</accession>
<dbReference type="AlphaFoldDB" id="E0VXJ1"/>
<evidence type="ECO:0000313" key="6">
    <source>
        <dbReference type="EnsemblMetazoa" id="PHUM501040-PA"/>
    </source>
</evidence>
<dbReference type="FunCoup" id="E0VXJ1">
    <property type="interactions" value="833"/>
</dbReference>
<evidence type="ECO:0000313" key="7">
    <source>
        <dbReference type="Proteomes" id="UP000009046"/>
    </source>
</evidence>
<dbReference type="Pfam" id="PF13489">
    <property type="entry name" value="Methyltransf_23"/>
    <property type="match status" value="1"/>
</dbReference>
<protein>
    <recommendedName>
        <fullName evidence="4">S-adenosylmethionine sensor upstream of mTORC1</fullName>
    </recommendedName>
    <alternativeName>
        <fullName evidence="4">Probable methyltransferase BMT2 homolog</fullName>
        <ecNumber evidence="4">2.1.1.-</ecNumber>
    </alternativeName>
</protein>
<keyword evidence="1 4" id="KW-0489">Methyltransferase</keyword>
<dbReference type="Proteomes" id="UP000009046">
    <property type="component" value="Unassembled WGS sequence"/>
</dbReference>
<dbReference type="PANTHER" id="PTHR21008">
    <property type="entry name" value="S-ADENOSYLMETHIONINE SENSOR UPSTREAM OF MTORC1-RELATED"/>
    <property type="match status" value="1"/>
</dbReference>
<feature type="binding site" evidence="4">
    <location>
        <position position="97"/>
    </location>
    <ligand>
        <name>S-adenosyl-L-methionine</name>
        <dbReference type="ChEBI" id="CHEBI:59789"/>
    </ligand>
</feature>
<dbReference type="InParanoid" id="E0VXJ1"/>
<dbReference type="EMBL" id="AAZO01006076">
    <property type="status" value="NOT_ANNOTATED_CDS"/>
    <property type="molecule type" value="Genomic_DNA"/>
</dbReference>
<dbReference type="RefSeq" id="XP_002430835.1">
    <property type="nucleotide sequence ID" value="XM_002430790.1"/>
</dbReference>
<dbReference type="OrthoDB" id="5954793at2759"/>
<dbReference type="SUPFAM" id="SSF53335">
    <property type="entry name" value="S-adenosyl-L-methionine-dependent methyltransferases"/>
    <property type="match status" value="1"/>
</dbReference>
<dbReference type="GO" id="GO:1904262">
    <property type="term" value="P:negative regulation of TORC1 signaling"/>
    <property type="evidence" value="ECO:0007669"/>
    <property type="project" value="TreeGrafter"/>
</dbReference>
<keyword evidence="2 4" id="KW-0808">Transferase</keyword>
<comment type="function">
    <text evidence="4">S-adenosyl-L-methionine-binding protein that acts as an inhibitor of mTORC1 signaling. Acts as a sensor of S-adenosyl-L-methionine to signal methionine sufficiency to mTORC1. Probably also acts as a S-adenosyl-L-methionine-dependent methyltransferase.</text>
</comment>
<reference evidence="5" key="2">
    <citation type="submission" date="2007-04" db="EMBL/GenBank/DDBJ databases">
        <title>The genome of the human body louse.</title>
        <authorList>
            <consortium name="The Human Body Louse Genome Consortium"/>
            <person name="Kirkness E."/>
            <person name="Walenz B."/>
            <person name="Hass B."/>
            <person name="Bruggner R."/>
            <person name="Strausberg R."/>
        </authorList>
    </citation>
    <scope>NUCLEOTIDE SEQUENCE</scope>
    <source>
        <strain evidence="5">USDA</strain>
    </source>
</reference>
<evidence type="ECO:0000256" key="2">
    <source>
        <dbReference type="ARBA" id="ARBA00022679"/>
    </source>
</evidence>
<dbReference type="KEGG" id="phu:Phum_PHUM501040"/>
<dbReference type="PANTHER" id="PTHR21008:SF0">
    <property type="entry name" value="S-ADENOSYLMETHIONINE SENSOR UPSTREAM OF MTORC1"/>
    <property type="match status" value="1"/>
</dbReference>
<dbReference type="HOGENOM" id="CLU_036404_0_0_1"/>
<dbReference type="Gene3D" id="3.40.50.150">
    <property type="entry name" value="Vaccinia Virus protein VP39"/>
    <property type="match status" value="1"/>
</dbReference>
<dbReference type="VEuPathDB" id="VectorBase:PHUM501040"/>
<dbReference type="InterPro" id="IPR029063">
    <property type="entry name" value="SAM-dependent_MTases_sf"/>
</dbReference>
<dbReference type="EC" id="2.1.1.-" evidence="4"/>
<comment type="similarity">
    <text evidence="4">Belongs to the BMT2 family.</text>
</comment>
<dbReference type="GeneID" id="8236357"/>
<evidence type="ECO:0000256" key="3">
    <source>
        <dbReference type="ARBA" id="ARBA00022691"/>
    </source>
</evidence>
<reference evidence="5" key="1">
    <citation type="submission" date="2007-04" db="EMBL/GenBank/DDBJ databases">
        <title>Annotation of Pediculus humanus corporis strain USDA.</title>
        <authorList>
            <person name="Kirkness E."/>
            <person name="Hannick L."/>
            <person name="Hass B."/>
            <person name="Bruggner R."/>
            <person name="Lawson D."/>
            <person name="Bidwell S."/>
            <person name="Joardar V."/>
            <person name="Caler E."/>
            <person name="Walenz B."/>
            <person name="Inman J."/>
            <person name="Schobel S."/>
            <person name="Galinsky K."/>
            <person name="Amedeo P."/>
            <person name="Strausberg R."/>
        </authorList>
    </citation>
    <scope>NUCLEOTIDE SEQUENCE</scope>
    <source>
        <strain evidence="5">USDA</strain>
    </source>
</reference>
<keyword evidence="7" id="KW-1185">Reference proteome</keyword>
<dbReference type="STRING" id="121224.E0VXJ1"/>
<evidence type="ECO:0000256" key="1">
    <source>
        <dbReference type="ARBA" id="ARBA00022603"/>
    </source>
</evidence>
<reference evidence="6" key="3">
    <citation type="submission" date="2021-02" db="UniProtKB">
        <authorList>
            <consortium name="EnsemblMetazoa"/>
        </authorList>
    </citation>
    <scope>IDENTIFICATION</scope>
    <source>
        <strain evidence="6">USDA</strain>
    </source>
</reference>
<dbReference type="HAMAP" id="MF_03044">
    <property type="entry name" value="BMT2"/>
    <property type="match status" value="1"/>
</dbReference>
<dbReference type="InterPro" id="IPR021867">
    <property type="entry name" value="Bmt2/SAMTOR"/>
</dbReference>
<dbReference type="eggNOG" id="ENOG502QRK4">
    <property type="taxonomic scope" value="Eukaryota"/>
</dbReference>
<organism>
    <name type="scientific">Pediculus humanus subsp. corporis</name>
    <name type="common">Body louse</name>
    <dbReference type="NCBI Taxonomy" id="121224"/>
    <lineage>
        <taxon>Eukaryota</taxon>
        <taxon>Metazoa</taxon>
        <taxon>Ecdysozoa</taxon>
        <taxon>Arthropoda</taxon>
        <taxon>Hexapoda</taxon>
        <taxon>Insecta</taxon>
        <taxon>Pterygota</taxon>
        <taxon>Neoptera</taxon>
        <taxon>Paraneoptera</taxon>
        <taxon>Psocodea</taxon>
        <taxon>Troctomorpha</taxon>
        <taxon>Phthiraptera</taxon>
        <taxon>Anoplura</taxon>
        <taxon>Pediculidae</taxon>
        <taxon>Pediculus</taxon>
    </lineage>
</organism>